<dbReference type="SMART" id="SM00320">
    <property type="entry name" value="WD40"/>
    <property type="match status" value="6"/>
</dbReference>
<dbReference type="PANTHER" id="PTHR19876:SF2">
    <property type="entry name" value="COATOMER SUBUNIT BETA"/>
    <property type="match status" value="1"/>
</dbReference>
<dbReference type="InterPro" id="IPR006692">
    <property type="entry name" value="Beta-prop_COPA/B_2nd"/>
</dbReference>
<keyword evidence="6" id="KW-0677">Repeat</keyword>
<evidence type="ECO:0000256" key="10">
    <source>
        <dbReference type="ARBA" id="ARBA00023136"/>
    </source>
</evidence>
<keyword evidence="9 12" id="KW-0333">Golgi apparatus</keyword>
<name>A0A8H7Q6G7_MORIS</name>
<keyword evidence="11 12" id="KW-0968">Cytoplasmic vesicle</keyword>
<dbReference type="GO" id="GO:0006886">
    <property type="term" value="P:intracellular protein transport"/>
    <property type="evidence" value="ECO:0007669"/>
    <property type="project" value="UniProtKB-UniRule"/>
</dbReference>
<dbReference type="InterPro" id="IPR016453">
    <property type="entry name" value="COPB2"/>
</dbReference>
<dbReference type="PIRSF" id="PIRSF005567">
    <property type="entry name" value="Coatomer_beta'_subunit"/>
    <property type="match status" value="1"/>
</dbReference>
<dbReference type="GO" id="GO:0006888">
    <property type="term" value="P:endoplasmic reticulum to Golgi vesicle-mediated transport"/>
    <property type="evidence" value="ECO:0007669"/>
    <property type="project" value="TreeGrafter"/>
</dbReference>
<comment type="subunit">
    <text evidence="12">Oligomeric complex that consists of at least the alpha, beta, beta', gamma, delta, epsilon and zeta subunits.</text>
</comment>
<dbReference type="Pfam" id="PF00400">
    <property type="entry name" value="WD40"/>
    <property type="match status" value="6"/>
</dbReference>
<feature type="repeat" description="WD" evidence="13">
    <location>
        <begin position="11"/>
        <end position="52"/>
    </location>
</feature>
<evidence type="ECO:0000256" key="2">
    <source>
        <dbReference type="ARBA" id="ARBA00010844"/>
    </source>
</evidence>
<feature type="domain" description="COPA/B TPR" evidence="16">
    <location>
        <begin position="596"/>
        <end position="776"/>
    </location>
</feature>
<dbReference type="Gene3D" id="1.25.40.470">
    <property type="match status" value="1"/>
</dbReference>
<dbReference type="OrthoDB" id="10261470at2759"/>
<dbReference type="SUPFAM" id="SSF51004">
    <property type="entry name" value="C-terminal (heme d1) domain of cytochrome cd1-nitrite reductase"/>
    <property type="match status" value="1"/>
</dbReference>
<feature type="repeat" description="WD" evidence="13">
    <location>
        <begin position="181"/>
        <end position="224"/>
    </location>
</feature>
<evidence type="ECO:0000256" key="7">
    <source>
        <dbReference type="ARBA" id="ARBA00022892"/>
    </source>
</evidence>
<dbReference type="GO" id="GO:0005198">
    <property type="term" value="F:structural molecule activity"/>
    <property type="evidence" value="ECO:0007669"/>
    <property type="project" value="UniProtKB-UniRule"/>
</dbReference>
<dbReference type="Pfam" id="PF23953">
    <property type="entry name" value="TPR_COPA_B"/>
    <property type="match status" value="1"/>
</dbReference>
<feature type="compositionally biased region" description="Acidic residues" evidence="14">
    <location>
        <begin position="844"/>
        <end position="856"/>
    </location>
</feature>
<feature type="compositionally biased region" description="Polar residues" evidence="14">
    <location>
        <begin position="807"/>
        <end position="823"/>
    </location>
</feature>
<dbReference type="SUPFAM" id="SSF50978">
    <property type="entry name" value="WD40 repeat-like"/>
    <property type="match status" value="1"/>
</dbReference>
<dbReference type="PANTHER" id="PTHR19876">
    <property type="entry name" value="COATOMER"/>
    <property type="match status" value="1"/>
</dbReference>
<dbReference type="Proteomes" id="UP000654370">
    <property type="component" value="Unassembled WGS sequence"/>
</dbReference>
<dbReference type="Pfam" id="PF04053">
    <property type="entry name" value="B-prop_COPA_B_2nd"/>
    <property type="match status" value="1"/>
</dbReference>
<dbReference type="EMBL" id="JAEPQZ010000001">
    <property type="protein sequence ID" value="KAG2186148.1"/>
    <property type="molecule type" value="Genomic_DNA"/>
</dbReference>
<dbReference type="InterPro" id="IPR036322">
    <property type="entry name" value="WD40_repeat_dom_sf"/>
</dbReference>
<evidence type="ECO:0000256" key="14">
    <source>
        <dbReference type="SAM" id="MobiDB-lite"/>
    </source>
</evidence>
<evidence type="ECO:0000256" key="8">
    <source>
        <dbReference type="ARBA" id="ARBA00022927"/>
    </source>
</evidence>
<evidence type="ECO:0000256" key="9">
    <source>
        <dbReference type="ARBA" id="ARBA00023034"/>
    </source>
</evidence>
<dbReference type="FunFam" id="1.25.40.470:FF:000001">
    <property type="entry name" value="Coatomer subunit beta"/>
    <property type="match status" value="1"/>
</dbReference>
<feature type="domain" description="COPA/B second beta-propeller" evidence="15">
    <location>
        <begin position="319"/>
        <end position="579"/>
    </location>
</feature>
<comment type="caution">
    <text evidence="17">The sequence shown here is derived from an EMBL/GenBank/DDBJ whole genome shotgun (WGS) entry which is preliminary data.</text>
</comment>
<dbReference type="InterPro" id="IPR015943">
    <property type="entry name" value="WD40/YVTN_repeat-like_dom_sf"/>
</dbReference>
<dbReference type="InterPro" id="IPR050844">
    <property type="entry name" value="Coatomer_complex_subunit"/>
</dbReference>
<evidence type="ECO:0000256" key="1">
    <source>
        <dbReference type="ARBA" id="ARBA00004347"/>
    </source>
</evidence>
<feature type="repeat" description="WD" evidence="13">
    <location>
        <begin position="138"/>
        <end position="172"/>
    </location>
</feature>
<comment type="function">
    <text evidence="12">The coatomer is a cytosolic protein complex that binds to dilysine motifs and reversibly associates with Golgi non-clathrin-coated vesicles, which further mediate biosynthetic protein transport from the ER, via the Golgi up to the trans Golgi network. Coatomer complex is required for budding from Golgi membranes, and is essential for the retrograde Golgi-to-ER transport of dilysine-tagged proteins.</text>
</comment>
<keyword evidence="8 12" id="KW-0653">Protein transport</keyword>
<evidence type="ECO:0000313" key="18">
    <source>
        <dbReference type="Proteomes" id="UP000654370"/>
    </source>
</evidence>
<dbReference type="GO" id="GO:0030126">
    <property type="term" value="C:COPI vesicle coat"/>
    <property type="evidence" value="ECO:0007669"/>
    <property type="project" value="TreeGrafter"/>
</dbReference>
<proteinExistence type="inferred from homology"/>
<evidence type="ECO:0000256" key="3">
    <source>
        <dbReference type="ARBA" id="ARBA00022448"/>
    </source>
</evidence>
<dbReference type="Gene3D" id="2.130.10.10">
    <property type="entry name" value="YVTN repeat-like/Quinoprotein amine dehydrogenase"/>
    <property type="match status" value="1"/>
</dbReference>
<feature type="repeat" description="WD" evidence="13">
    <location>
        <begin position="95"/>
        <end position="127"/>
    </location>
</feature>
<keyword evidence="7 12" id="KW-0931">ER-Golgi transport</keyword>
<evidence type="ECO:0000256" key="12">
    <source>
        <dbReference type="PIRNR" id="PIRNR005567"/>
    </source>
</evidence>
<evidence type="ECO:0000259" key="16">
    <source>
        <dbReference type="Pfam" id="PF23953"/>
    </source>
</evidence>
<dbReference type="PROSITE" id="PS50082">
    <property type="entry name" value="WD_REPEATS_2"/>
    <property type="match status" value="5"/>
</dbReference>
<reference evidence="17" key="1">
    <citation type="submission" date="2020-12" db="EMBL/GenBank/DDBJ databases">
        <title>Metabolic potential, ecology and presence of endohyphal bacteria is reflected in genomic diversity of Mucoromycotina.</title>
        <authorList>
            <person name="Muszewska A."/>
            <person name="Okrasinska A."/>
            <person name="Steczkiewicz K."/>
            <person name="Drgas O."/>
            <person name="Orlowska M."/>
            <person name="Perlinska-Lenart U."/>
            <person name="Aleksandrzak-Piekarczyk T."/>
            <person name="Szatraj K."/>
            <person name="Zielenkiewicz U."/>
            <person name="Pilsyk S."/>
            <person name="Malc E."/>
            <person name="Mieczkowski P."/>
            <person name="Kruszewska J.S."/>
            <person name="Biernat P."/>
            <person name="Pawlowska J."/>
        </authorList>
    </citation>
    <scope>NUCLEOTIDE SEQUENCE</scope>
    <source>
        <strain evidence="17">WA0000067209</strain>
    </source>
</reference>
<keyword evidence="10 12" id="KW-0472">Membrane</keyword>
<evidence type="ECO:0000259" key="15">
    <source>
        <dbReference type="Pfam" id="PF04053"/>
    </source>
</evidence>
<evidence type="ECO:0000313" key="17">
    <source>
        <dbReference type="EMBL" id="KAG2186148.1"/>
    </source>
</evidence>
<dbReference type="InterPro" id="IPR020472">
    <property type="entry name" value="WD40_PAC1"/>
</dbReference>
<sequence length="856" mass="96599">MGMRIDIKRMLLSRSERVKSVDFHPTEPWVLASLYNGNVYIWNYETQALVKTFEVADVPVRAAKFIARKNWIVTGSDDSQIRVFNYNTHEKVASFEGHPDYIRCLAVHPSQSLVLSGSDDMTIRLWDWEKGWKMTQVFEGHTHFVMNVTFNPKDSNTFASAGLDRTIKVWSLGSPVPNFTLEGHEKGVNYVDYYHGGDKPYMVSCADDNTVKIWDYQNKNCVQTLDGHTNNVSFAAYHPELPIIISGSEDGTVKIWHSDTYRLENTLNYGLERAWTIAYRKGSNNVAFGFDEGTVVIKLGREEPAVSMDSSGKIIWAKHSEIQFANVKTGVDDNVKDGERLAVPIKDLGSCEIYPQTLQHSPNGRFAVVCGDGEYIIYTALSWRNKTFGNGLDFVWAADPAIYAVRESTSRVKIFKNFKERSGLLPKLNYSAEGIHGGHLLCARSNEFLTFYDWESGSPVRRIEAEAKNVYWSETGDLLTIVCDESFYVLKFDRQAYLQALESGQPIGEEGVDEAMELITEITSTVKTAIWVGDCFIYTDSNNRLNYLVGEETYTITHFDTNMYLLSYSARESKIYLADRDVNIYAWSLSLTVIEYQTAILRGDLDTAAEILPTIPTDQRNRIARFLESQELKELAMDVTEDVEHRFDLAIQLDKLDVAVDIAREVDSDIKWKTVGDVAMSSWKLALAEECLERAHDLSSLLLLHTSSGNAKGMRKVADLALDKGSNNIAFAALLQLGATEEAIDLLIKTDRIPEAAMFARTYLPDQISRVVKLWKMDLEKNGRNKVAQSLADPESYPNLFPELQPRNGTYTEEEQTSLQQQAVDLDAAVPAEEGDDVPVLPEEPQEEDLLQLEDD</sequence>
<dbReference type="InterPro" id="IPR001680">
    <property type="entry name" value="WD40_rpt"/>
</dbReference>
<dbReference type="CDD" id="cd22947">
    <property type="entry name" value="Coatomer_WDAD_beta-like"/>
    <property type="match status" value="1"/>
</dbReference>
<evidence type="ECO:0000256" key="5">
    <source>
        <dbReference type="ARBA" id="ARBA00022574"/>
    </source>
</evidence>
<comment type="subcellular location">
    <subcellularLocation>
        <location evidence="1 12">Cytoplasmic vesicle</location>
        <location evidence="1 12">COPI-coated vesicle membrane</location>
        <topology evidence="1 12">Peripheral membrane protein</topology>
        <orientation evidence="1 12">Cytoplasmic side</orientation>
    </subcellularLocation>
    <subcellularLocation>
        <location evidence="12">Golgi apparatus membrane</location>
        <topology evidence="12">Peripheral membrane protein</topology>
        <orientation evidence="12">Cytoplasmic side</orientation>
    </subcellularLocation>
    <text evidence="12">The coatomer is cytoplasmic or polymerized on the cytoplasmic side of the Golgi, as well as on the vesicles/buds originating from it.</text>
</comment>
<dbReference type="AlphaFoldDB" id="A0A8H7Q6G7"/>
<dbReference type="PRINTS" id="PR00320">
    <property type="entry name" value="GPROTEINBRPT"/>
</dbReference>
<keyword evidence="18" id="KW-1185">Reference proteome</keyword>
<dbReference type="FunFam" id="2.130.10.10:FF:000008">
    <property type="entry name" value="Coatomer subunit beta"/>
    <property type="match status" value="1"/>
</dbReference>
<organism evidence="17 18">
    <name type="scientific">Mortierella isabellina</name>
    <name type="common">Filamentous fungus</name>
    <name type="synonym">Umbelopsis isabellina</name>
    <dbReference type="NCBI Taxonomy" id="91625"/>
    <lineage>
        <taxon>Eukaryota</taxon>
        <taxon>Fungi</taxon>
        <taxon>Fungi incertae sedis</taxon>
        <taxon>Mucoromycota</taxon>
        <taxon>Mucoromycotina</taxon>
        <taxon>Umbelopsidomycetes</taxon>
        <taxon>Umbelopsidales</taxon>
        <taxon>Umbelopsidaceae</taxon>
        <taxon>Umbelopsis</taxon>
    </lineage>
</organism>
<keyword evidence="4 12" id="KW-0963">Cytoplasm</keyword>
<dbReference type="CDD" id="cd00200">
    <property type="entry name" value="WD40"/>
    <property type="match status" value="1"/>
</dbReference>
<protein>
    <recommendedName>
        <fullName evidence="12">Coatomer subunit beta'</fullName>
    </recommendedName>
</protein>
<accession>A0A8H7Q6G7</accession>
<dbReference type="GO" id="GO:0000139">
    <property type="term" value="C:Golgi membrane"/>
    <property type="evidence" value="ECO:0007669"/>
    <property type="project" value="UniProtKB-SubCell"/>
</dbReference>
<evidence type="ECO:0000256" key="13">
    <source>
        <dbReference type="PROSITE-ProRule" id="PRU00221"/>
    </source>
</evidence>
<feature type="region of interest" description="Disordered" evidence="14">
    <location>
        <begin position="785"/>
        <end position="856"/>
    </location>
</feature>
<keyword evidence="5 13" id="KW-0853">WD repeat</keyword>
<evidence type="ECO:0000256" key="6">
    <source>
        <dbReference type="ARBA" id="ARBA00022737"/>
    </source>
</evidence>
<dbReference type="GO" id="GO:0006890">
    <property type="term" value="P:retrograde vesicle-mediated transport, Golgi to endoplasmic reticulum"/>
    <property type="evidence" value="ECO:0007669"/>
    <property type="project" value="TreeGrafter"/>
</dbReference>
<dbReference type="GO" id="GO:0006891">
    <property type="term" value="P:intra-Golgi vesicle-mediated transport"/>
    <property type="evidence" value="ECO:0007669"/>
    <property type="project" value="TreeGrafter"/>
</dbReference>
<dbReference type="InterPro" id="IPR011048">
    <property type="entry name" value="Haem_d1_sf"/>
</dbReference>
<comment type="similarity">
    <text evidence="2 12">Belongs to the WD repeat COPB2 family.</text>
</comment>
<evidence type="ECO:0000256" key="4">
    <source>
        <dbReference type="ARBA" id="ARBA00022490"/>
    </source>
</evidence>
<feature type="repeat" description="WD" evidence="13">
    <location>
        <begin position="225"/>
        <end position="266"/>
    </location>
</feature>
<dbReference type="PROSITE" id="PS50294">
    <property type="entry name" value="WD_REPEATS_REGION"/>
    <property type="match status" value="4"/>
</dbReference>
<keyword evidence="3 12" id="KW-0813">Transport</keyword>
<gene>
    <name evidence="17" type="ORF">INT43_002586</name>
</gene>
<evidence type="ECO:0000256" key="11">
    <source>
        <dbReference type="ARBA" id="ARBA00023329"/>
    </source>
</evidence>
<dbReference type="InterPro" id="IPR056176">
    <property type="entry name" value="TPR_COPA_B"/>
</dbReference>